<dbReference type="EMBL" id="APPJ01000016">
    <property type="protein sequence ID" value="ENV14871.1"/>
    <property type="molecule type" value="Genomic_DNA"/>
</dbReference>
<dbReference type="InterPro" id="IPR009057">
    <property type="entry name" value="Homeodomain-like_sf"/>
</dbReference>
<sequence length="228" mass="26023">MLLSVHKSNILPYNLIISFSIKDAMEQKKSAQKRQQLLNAALDVFSVYGFNGASLDEIAQLADMHKSNIFYYYENKEALYVEVLTTVMQKWLAPLQSLESELEPTEALSHYIMTKIEISRTQPKASKLFALEVIQGAPHILPILKGPLKKLFKRKAKVILNWQAQGKISDQIDAELLIINIWALTQNYADFSTQIEMVTGKTLRNKSMCQRAIEHTIHMTLYGVLPRN</sequence>
<evidence type="ECO:0000313" key="5">
    <source>
        <dbReference type="Proteomes" id="UP000013148"/>
    </source>
</evidence>
<keyword evidence="5" id="KW-1185">Reference proteome</keyword>
<dbReference type="PANTHER" id="PTHR30328:SF54">
    <property type="entry name" value="HTH-TYPE TRANSCRIPTIONAL REPRESSOR SCO4008"/>
    <property type="match status" value="1"/>
</dbReference>
<protein>
    <recommendedName>
        <fullName evidence="3">HTH tetR-type domain-containing protein</fullName>
    </recommendedName>
</protein>
<dbReference type="Pfam" id="PF00440">
    <property type="entry name" value="TetR_N"/>
    <property type="match status" value="1"/>
</dbReference>
<evidence type="ECO:0000313" key="4">
    <source>
        <dbReference type="EMBL" id="ENV14871.1"/>
    </source>
</evidence>
<dbReference type="Proteomes" id="UP000013148">
    <property type="component" value="Unassembled WGS sequence"/>
</dbReference>
<evidence type="ECO:0000256" key="1">
    <source>
        <dbReference type="ARBA" id="ARBA00023125"/>
    </source>
</evidence>
<dbReference type="InterPro" id="IPR001647">
    <property type="entry name" value="HTH_TetR"/>
</dbReference>
<reference evidence="4 5" key="1">
    <citation type="submission" date="2013-02" db="EMBL/GenBank/DDBJ databases">
        <title>The Genome Sequence of Acinetobacter guillouiae NIPH 991.</title>
        <authorList>
            <consortium name="The Broad Institute Genome Sequencing Platform"/>
            <consortium name="The Broad Institute Genome Sequencing Center for Infectious Disease"/>
            <person name="Cerqueira G."/>
            <person name="Feldgarden M."/>
            <person name="Courvalin P."/>
            <person name="Perichon B."/>
            <person name="Grillot-Courvalin C."/>
            <person name="Clermont D."/>
            <person name="Rocha E."/>
            <person name="Yoon E.-J."/>
            <person name="Nemec A."/>
            <person name="Walker B."/>
            <person name="Young S.K."/>
            <person name="Zeng Q."/>
            <person name="Gargeya S."/>
            <person name="Fitzgerald M."/>
            <person name="Haas B."/>
            <person name="Abouelleil A."/>
            <person name="Alvarado L."/>
            <person name="Arachchi H.M."/>
            <person name="Berlin A.M."/>
            <person name="Chapman S.B."/>
            <person name="Dewar J."/>
            <person name="Goldberg J."/>
            <person name="Griggs A."/>
            <person name="Gujja S."/>
            <person name="Hansen M."/>
            <person name="Howarth C."/>
            <person name="Imamovic A."/>
            <person name="Larimer J."/>
            <person name="McCowan C."/>
            <person name="Murphy C."/>
            <person name="Neiman D."/>
            <person name="Pearson M."/>
            <person name="Priest M."/>
            <person name="Roberts A."/>
            <person name="Saif S."/>
            <person name="Shea T."/>
            <person name="Sisk P."/>
            <person name="Sykes S."/>
            <person name="Wortman J."/>
            <person name="Nusbaum C."/>
            <person name="Birren B."/>
        </authorList>
    </citation>
    <scope>NUCLEOTIDE SEQUENCE [LARGE SCALE GENOMIC DNA]</scope>
    <source>
        <strain evidence="4 5">NIPH 991</strain>
    </source>
</reference>
<dbReference type="Gene3D" id="1.10.357.10">
    <property type="entry name" value="Tetracycline Repressor, domain 2"/>
    <property type="match status" value="1"/>
</dbReference>
<dbReference type="PANTHER" id="PTHR30328">
    <property type="entry name" value="TRANSCRIPTIONAL REPRESSOR"/>
    <property type="match status" value="1"/>
</dbReference>
<feature type="DNA-binding region" description="H-T-H motif" evidence="2">
    <location>
        <begin position="54"/>
        <end position="73"/>
    </location>
</feature>
<dbReference type="HOGENOM" id="CLU_069356_1_0_6"/>
<accession>N8WSA9</accession>
<dbReference type="GO" id="GO:0045892">
    <property type="term" value="P:negative regulation of DNA-templated transcription"/>
    <property type="evidence" value="ECO:0007669"/>
    <property type="project" value="InterPro"/>
</dbReference>
<name>N8WSA9_ACIGI</name>
<dbReference type="PATRIC" id="fig|1217656.3.peg.4390"/>
<dbReference type="eggNOG" id="COG1309">
    <property type="taxonomic scope" value="Bacteria"/>
</dbReference>
<dbReference type="SUPFAM" id="SSF46689">
    <property type="entry name" value="Homeodomain-like"/>
    <property type="match status" value="1"/>
</dbReference>
<evidence type="ECO:0000259" key="3">
    <source>
        <dbReference type="PROSITE" id="PS50977"/>
    </source>
</evidence>
<dbReference type="InterPro" id="IPR036271">
    <property type="entry name" value="Tet_transcr_reg_TetR-rel_C_sf"/>
</dbReference>
<organism evidence="4 5">
    <name type="scientific">Acinetobacter guillouiae NIPH 991</name>
    <dbReference type="NCBI Taxonomy" id="1217656"/>
    <lineage>
        <taxon>Bacteria</taxon>
        <taxon>Pseudomonadati</taxon>
        <taxon>Pseudomonadota</taxon>
        <taxon>Gammaproteobacteria</taxon>
        <taxon>Moraxellales</taxon>
        <taxon>Moraxellaceae</taxon>
        <taxon>Acinetobacter</taxon>
    </lineage>
</organism>
<dbReference type="SUPFAM" id="SSF48498">
    <property type="entry name" value="Tetracyclin repressor-like, C-terminal domain"/>
    <property type="match status" value="1"/>
</dbReference>
<dbReference type="GO" id="GO:0003677">
    <property type="term" value="F:DNA binding"/>
    <property type="evidence" value="ECO:0007669"/>
    <property type="project" value="UniProtKB-UniRule"/>
</dbReference>
<proteinExistence type="predicted"/>
<keyword evidence="1 2" id="KW-0238">DNA-binding</keyword>
<evidence type="ECO:0000256" key="2">
    <source>
        <dbReference type="PROSITE-ProRule" id="PRU00335"/>
    </source>
</evidence>
<dbReference type="InterPro" id="IPR050109">
    <property type="entry name" value="HTH-type_TetR-like_transc_reg"/>
</dbReference>
<dbReference type="Gene3D" id="1.10.10.60">
    <property type="entry name" value="Homeodomain-like"/>
    <property type="match status" value="1"/>
</dbReference>
<comment type="caution">
    <text evidence="4">The sequence shown here is derived from an EMBL/GenBank/DDBJ whole genome shotgun (WGS) entry which is preliminary data.</text>
</comment>
<dbReference type="PRINTS" id="PR00455">
    <property type="entry name" value="HTHTETR"/>
</dbReference>
<feature type="domain" description="HTH tetR-type" evidence="3">
    <location>
        <begin position="31"/>
        <end position="91"/>
    </location>
</feature>
<dbReference type="PROSITE" id="PS50977">
    <property type="entry name" value="HTH_TETR_2"/>
    <property type="match status" value="1"/>
</dbReference>
<dbReference type="AlphaFoldDB" id="N8WSA9"/>
<dbReference type="Pfam" id="PF08362">
    <property type="entry name" value="TetR_C_3"/>
    <property type="match status" value="1"/>
</dbReference>
<gene>
    <name evidence="4" type="ORF">F964_04458</name>
</gene>
<dbReference type="InterPro" id="IPR013573">
    <property type="entry name" value="Tscrpt_reg_YcdC_C"/>
</dbReference>